<reference evidence="2" key="1">
    <citation type="journal article" date="2023" name="Nat. Plants">
        <title>Single-cell RNA sequencing provides a high-resolution roadmap for understanding the multicellular compartmentation of specialized metabolism.</title>
        <authorList>
            <person name="Sun S."/>
            <person name="Shen X."/>
            <person name="Li Y."/>
            <person name="Li Y."/>
            <person name="Wang S."/>
            <person name="Li R."/>
            <person name="Zhang H."/>
            <person name="Shen G."/>
            <person name="Guo B."/>
            <person name="Wei J."/>
            <person name="Xu J."/>
            <person name="St-Pierre B."/>
            <person name="Chen S."/>
            <person name="Sun C."/>
        </authorList>
    </citation>
    <scope>NUCLEOTIDE SEQUENCE [LARGE SCALE GENOMIC DNA]</scope>
</reference>
<comment type="caution">
    <text evidence="1">The sequence shown here is derived from an EMBL/GenBank/DDBJ whole genome shotgun (WGS) entry which is preliminary data.</text>
</comment>
<organism evidence="1 2">
    <name type="scientific">Catharanthus roseus</name>
    <name type="common">Madagascar periwinkle</name>
    <name type="synonym">Vinca rosea</name>
    <dbReference type="NCBI Taxonomy" id="4058"/>
    <lineage>
        <taxon>Eukaryota</taxon>
        <taxon>Viridiplantae</taxon>
        <taxon>Streptophyta</taxon>
        <taxon>Embryophyta</taxon>
        <taxon>Tracheophyta</taxon>
        <taxon>Spermatophyta</taxon>
        <taxon>Magnoliopsida</taxon>
        <taxon>eudicotyledons</taxon>
        <taxon>Gunneridae</taxon>
        <taxon>Pentapetalae</taxon>
        <taxon>asterids</taxon>
        <taxon>lamiids</taxon>
        <taxon>Gentianales</taxon>
        <taxon>Apocynaceae</taxon>
        <taxon>Rauvolfioideae</taxon>
        <taxon>Vinceae</taxon>
        <taxon>Catharanthinae</taxon>
        <taxon>Catharanthus</taxon>
    </lineage>
</organism>
<dbReference type="Proteomes" id="UP001060085">
    <property type="component" value="Linkage Group LG06"/>
</dbReference>
<gene>
    <name evidence="1" type="ORF">M9H77_28608</name>
</gene>
<accession>A0ACC0AG37</accession>
<sequence length="1012" mass="112424">MVRRNAVVLGILAFGFFVLLRSIESVVPPEEVAALQRIVTTLGATYWKFNADSCSIEMVGLAPQPPNGAVSDVRCDCSIANTTGCHVTKISLKGYNLPGVLPSELVNLPYIQEIDLAYNYLHGTIPSEWSSTKLNFISVFANRLSGEIPKELGNITSLRYLNLEANQFSGFVPSELGNLMDLQTLILSSNQLLGRIPTSFSGLLNLVDFRISDNNFTGPIPDFIQNWKQLQRLDMQASGLDGPIPASISFLNKLTQLRTSDLKGPSQGFPVLSNMTALDTLILRNCNISGEIPDYVWKTRLLRMLDVSFNELKGSIPDDLSLRTALRFVFLTGNKLSGKVPSSILQPGINVDLSYNNFTWQAPGEPACQPNMNLYINLFRSSSTTNSLMNILPCSRDITCPKHRCSVHVNSGGNDFTIKEGNREVLYEGDAAVDGGSARYFKTDNSYWGFSSTGDFLDDDNAQNTRYIANIPSSSLSEIYSTARLSPLSLTYFYYCLENGSYTVDLHFAEIQFANESTYSSLGKRIFDIYIQDKLVKKDFNIEDEARGVKKPLIKSFDAMVTNGNILEIRFYWAGKGTTRIPNRGVYGPLVSAISVNPKFKFCSSGKKKNITVPVTIGVVAVCIAVLILGVLWWKGCLPGKKRKEKAFDGLELQMVCFTLKQLKAATKNFDNVNKIGEGGFGPVYKGLLRDGTVIAVKQLSAKSRQGDREFLNEIGLISCVQHPNLVKLHGCCVESDQLMLVYEYLENNSLANSLFGSENSQLMLDWPTRFRISVGIAKGLAFLHEESRLKIVHRDIKATNVLLDRDLNPKISDFGLARLNEDDKTHISTRIAGTIGYMAPEYALWGYLTYKADVYSYGVMALEIVSGKNNNSYMPSSNFICLLDWACHLQQNNNFEELLDPRLNLQVKKDEVERLVKVAILCTNGTPSLRPTMSEVVSMLEGQTPIPDVIPQASPYSEDLRFKAMRDFHQEQQTQSVSSVTQNSSIIQTDIGSYSASNTDTFEINLDKTSK</sequence>
<evidence type="ECO:0000313" key="2">
    <source>
        <dbReference type="Proteomes" id="UP001060085"/>
    </source>
</evidence>
<keyword evidence="2" id="KW-1185">Reference proteome</keyword>
<evidence type="ECO:0000313" key="1">
    <source>
        <dbReference type="EMBL" id="KAI5659815.1"/>
    </source>
</evidence>
<dbReference type="EMBL" id="CM044706">
    <property type="protein sequence ID" value="KAI5659815.1"/>
    <property type="molecule type" value="Genomic_DNA"/>
</dbReference>
<name>A0ACC0AG37_CATRO</name>
<proteinExistence type="predicted"/>
<protein>
    <submittedName>
        <fullName evidence="1">Uncharacterized protein</fullName>
    </submittedName>
</protein>